<dbReference type="AlphaFoldDB" id="A0A0F9D1E6"/>
<organism evidence="1">
    <name type="scientific">marine sediment metagenome</name>
    <dbReference type="NCBI Taxonomy" id="412755"/>
    <lineage>
        <taxon>unclassified sequences</taxon>
        <taxon>metagenomes</taxon>
        <taxon>ecological metagenomes</taxon>
    </lineage>
</organism>
<comment type="caution">
    <text evidence="1">The sequence shown here is derived from an EMBL/GenBank/DDBJ whole genome shotgun (WGS) entry which is preliminary data.</text>
</comment>
<gene>
    <name evidence="1" type="ORF">LCGC14_2334240</name>
</gene>
<reference evidence="1" key="1">
    <citation type="journal article" date="2015" name="Nature">
        <title>Complex archaea that bridge the gap between prokaryotes and eukaryotes.</title>
        <authorList>
            <person name="Spang A."/>
            <person name="Saw J.H."/>
            <person name="Jorgensen S.L."/>
            <person name="Zaremba-Niedzwiedzka K."/>
            <person name="Martijn J."/>
            <person name="Lind A.E."/>
            <person name="van Eijk R."/>
            <person name="Schleper C."/>
            <person name="Guy L."/>
            <person name="Ettema T.J."/>
        </authorList>
    </citation>
    <scope>NUCLEOTIDE SEQUENCE</scope>
</reference>
<protein>
    <submittedName>
        <fullName evidence="1">Uncharacterized protein</fullName>
    </submittedName>
</protein>
<accession>A0A0F9D1E6</accession>
<sequence>MIKSDNYTYINPNTLEAEFPQEEDNVLRPVEQLRERTPEEMAKLRNHPFFK</sequence>
<evidence type="ECO:0000313" key="1">
    <source>
        <dbReference type="EMBL" id="KKL47571.1"/>
    </source>
</evidence>
<name>A0A0F9D1E6_9ZZZZ</name>
<dbReference type="EMBL" id="LAZR01033617">
    <property type="protein sequence ID" value="KKL47571.1"/>
    <property type="molecule type" value="Genomic_DNA"/>
</dbReference>
<proteinExistence type="predicted"/>